<proteinExistence type="predicted"/>
<name>A0A0L6US46_9BASI</name>
<evidence type="ECO:0000313" key="1">
    <source>
        <dbReference type="EMBL" id="KNZ51353.1"/>
    </source>
</evidence>
<organism evidence="1 2">
    <name type="scientific">Puccinia sorghi</name>
    <dbReference type="NCBI Taxonomy" id="27349"/>
    <lineage>
        <taxon>Eukaryota</taxon>
        <taxon>Fungi</taxon>
        <taxon>Dikarya</taxon>
        <taxon>Basidiomycota</taxon>
        <taxon>Pucciniomycotina</taxon>
        <taxon>Pucciniomycetes</taxon>
        <taxon>Pucciniales</taxon>
        <taxon>Pucciniaceae</taxon>
        <taxon>Puccinia</taxon>
    </lineage>
</organism>
<evidence type="ECO:0000313" key="2">
    <source>
        <dbReference type="Proteomes" id="UP000037035"/>
    </source>
</evidence>
<dbReference type="Proteomes" id="UP000037035">
    <property type="component" value="Unassembled WGS sequence"/>
</dbReference>
<reference evidence="1 2" key="1">
    <citation type="submission" date="2015-08" db="EMBL/GenBank/DDBJ databases">
        <title>Next Generation Sequencing and Analysis of the Genome of Puccinia sorghi L Schw, the Causal Agent of Maize Common Rust.</title>
        <authorList>
            <person name="Rochi L."/>
            <person name="Burguener G."/>
            <person name="Darino M."/>
            <person name="Turjanski A."/>
            <person name="Kreff E."/>
            <person name="Dieguez M.J."/>
            <person name="Sacco F."/>
        </authorList>
    </citation>
    <scope>NUCLEOTIDE SEQUENCE [LARGE SCALE GENOMIC DNA]</scope>
    <source>
        <strain evidence="1 2">RO10H11247</strain>
    </source>
</reference>
<comment type="caution">
    <text evidence="1">The sequence shown here is derived from an EMBL/GenBank/DDBJ whole genome shotgun (WGS) entry which is preliminary data.</text>
</comment>
<dbReference type="VEuPathDB" id="FungiDB:VP01_398g4"/>
<dbReference type="OrthoDB" id="10635255at2759"/>
<gene>
    <name evidence="1" type="ORF">VP01_398g4</name>
</gene>
<sequence>MAATCVVHETEETLFTNQDQSPRDPPKIWEKRARSGFGRGFQIGGKTSIFPDFHSGNPWGQTIRYSRKQNSRIWQSYFAYHIRDFFFSLFLSLLPLLDTIHMDMATQRTMLIKCALGLVGLLFLTEMADTEPYYSNGGQARFPQFLLEESRPELFFNQLRRKGILVDGRSVQVEEKVLLFLDIVPAQSSFVNFDAKESYGASPLLFQPLATSNTS</sequence>
<dbReference type="AlphaFoldDB" id="A0A0L6US46"/>
<dbReference type="EMBL" id="LAVV01009045">
    <property type="protein sequence ID" value="KNZ51353.1"/>
    <property type="molecule type" value="Genomic_DNA"/>
</dbReference>
<protein>
    <submittedName>
        <fullName evidence="1">Uncharacterized protein</fullName>
    </submittedName>
</protein>
<accession>A0A0L6US46</accession>
<keyword evidence="2" id="KW-1185">Reference proteome</keyword>